<organism evidence="1 2">
    <name type="scientific">Corynebacterium glaucum</name>
    <dbReference type="NCBI Taxonomy" id="187491"/>
    <lineage>
        <taxon>Bacteria</taxon>
        <taxon>Bacillati</taxon>
        <taxon>Actinomycetota</taxon>
        <taxon>Actinomycetes</taxon>
        <taxon>Mycobacteriales</taxon>
        <taxon>Corynebacteriaceae</taxon>
        <taxon>Corynebacterium</taxon>
    </lineage>
</organism>
<dbReference type="KEGG" id="cgv:CGLAU_04175"/>
<protein>
    <recommendedName>
        <fullName evidence="3">DUF3558 domain-containing protein</fullName>
    </recommendedName>
</protein>
<dbReference type="RefSeq" id="WP_198305012.1">
    <property type="nucleotide sequence ID" value="NZ_CALTZW010000002.1"/>
</dbReference>
<name>A0A1Q2HVD4_9CORY</name>
<evidence type="ECO:0008006" key="3">
    <source>
        <dbReference type="Google" id="ProtNLM"/>
    </source>
</evidence>
<reference evidence="1 2" key="1">
    <citation type="submission" date="2016-12" db="EMBL/GenBank/DDBJ databases">
        <authorList>
            <person name="Song W.-J."/>
            <person name="Kurnit D.M."/>
        </authorList>
    </citation>
    <scope>NUCLEOTIDE SEQUENCE [LARGE SCALE GENOMIC DNA]</scope>
    <source>
        <strain evidence="1 2">DSM 30827</strain>
    </source>
</reference>
<evidence type="ECO:0000313" key="1">
    <source>
        <dbReference type="EMBL" id="AQQ14811.1"/>
    </source>
</evidence>
<dbReference type="EMBL" id="CP019688">
    <property type="protein sequence ID" value="AQQ14811.1"/>
    <property type="molecule type" value="Genomic_DNA"/>
</dbReference>
<dbReference type="InterPro" id="IPR024520">
    <property type="entry name" value="DUF3558"/>
</dbReference>
<gene>
    <name evidence="1" type="ORF">CGLAU_04175</name>
</gene>
<evidence type="ECO:0000313" key="2">
    <source>
        <dbReference type="Proteomes" id="UP000217209"/>
    </source>
</evidence>
<sequence>MLTRKIYWILCWPTTPSTGSRPTFFSENPDMLWRAFDNLEVGGLKASGLGREGVKEGMLEYSEAKMIGVRDPHAKSEFAYRRLIATPSQPATQLGIGHYRRDRVTFWGTELMRKIGTTVLLLALALAGCTVRGDGQLAEPAFTEVATDSPDGNSPNETVTPAAGSPRAFVFESGVLEFGDFDPYALGDDLFDPCTEITEAEYAEAGFERLPEFDSINELSGLSYCEIASDSDFVVKSFSNGSLNRRMLEEAAVVHHRYTSTLLPEIIVYGPKDGVEGDCYTQVDTLRGGVGAAVGGMSRRVSQDDICRIAIDMTEQLFIAHGSE</sequence>
<dbReference type="Pfam" id="PF12079">
    <property type="entry name" value="DUF3558"/>
    <property type="match status" value="1"/>
</dbReference>
<keyword evidence="2" id="KW-1185">Reference proteome</keyword>
<dbReference type="Proteomes" id="UP000217209">
    <property type="component" value="Chromosome"/>
</dbReference>
<proteinExistence type="predicted"/>
<accession>A0A1Q2HVD4</accession>
<dbReference type="AlphaFoldDB" id="A0A1Q2HVD4"/>